<protein>
    <submittedName>
        <fullName evidence="1">Uncharacterized protein</fullName>
    </submittedName>
</protein>
<gene>
    <name evidence="1" type="ORF">IAA86_07935</name>
</gene>
<dbReference type="Proteomes" id="UP000886865">
    <property type="component" value="Unassembled WGS sequence"/>
</dbReference>
<reference evidence="1" key="1">
    <citation type="submission" date="2020-10" db="EMBL/GenBank/DDBJ databases">
        <authorList>
            <person name="Gilroy R."/>
        </authorList>
    </citation>
    <scope>NUCLEOTIDE SEQUENCE</scope>
    <source>
        <strain evidence="1">CHK152-2871</strain>
    </source>
</reference>
<organism evidence="1 2">
    <name type="scientific">Candidatus Galligastranaerophilus intestinavium</name>
    <dbReference type="NCBI Taxonomy" id="2840836"/>
    <lineage>
        <taxon>Bacteria</taxon>
        <taxon>Candidatus Galligastranaerophilus</taxon>
    </lineage>
</organism>
<name>A0A9D1FKL9_9BACT</name>
<evidence type="ECO:0000313" key="1">
    <source>
        <dbReference type="EMBL" id="HIS74935.1"/>
    </source>
</evidence>
<comment type="caution">
    <text evidence="1">The sequence shown here is derived from an EMBL/GenBank/DDBJ whole genome shotgun (WGS) entry which is preliminary data.</text>
</comment>
<accession>A0A9D1FKL9</accession>
<proteinExistence type="predicted"/>
<sequence>MYTQAVEFGAQIAKQTSKNGASVVEAGAQAGEMVRESIFESGVEGASVVEAGAQVGEEVREMFGKKDEGLLDKRVNKIPLSGNIYLDENGNLKLRSDKQNSASKTLLYITELENETPTKAHRLC</sequence>
<dbReference type="AlphaFoldDB" id="A0A9D1FKL9"/>
<evidence type="ECO:0000313" key="2">
    <source>
        <dbReference type="Proteomes" id="UP000886865"/>
    </source>
</evidence>
<dbReference type="EMBL" id="DVJQ01000068">
    <property type="protein sequence ID" value="HIS74935.1"/>
    <property type="molecule type" value="Genomic_DNA"/>
</dbReference>
<reference evidence="1" key="2">
    <citation type="journal article" date="2021" name="PeerJ">
        <title>Extensive microbial diversity within the chicken gut microbiome revealed by metagenomics and culture.</title>
        <authorList>
            <person name="Gilroy R."/>
            <person name="Ravi A."/>
            <person name="Getino M."/>
            <person name="Pursley I."/>
            <person name="Horton D.L."/>
            <person name="Alikhan N.F."/>
            <person name="Baker D."/>
            <person name="Gharbi K."/>
            <person name="Hall N."/>
            <person name="Watson M."/>
            <person name="Adriaenssens E.M."/>
            <person name="Foster-Nyarko E."/>
            <person name="Jarju S."/>
            <person name="Secka A."/>
            <person name="Antonio M."/>
            <person name="Oren A."/>
            <person name="Chaudhuri R.R."/>
            <person name="La Ragione R."/>
            <person name="Hildebrand F."/>
            <person name="Pallen M.J."/>
        </authorList>
    </citation>
    <scope>NUCLEOTIDE SEQUENCE</scope>
    <source>
        <strain evidence="1">CHK152-2871</strain>
    </source>
</reference>